<dbReference type="Pfam" id="PF01229">
    <property type="entry name" value="Glyco_hydro_39"/>
    <property type="match status" value="1"/>
</dbReference>
<dbReference type="SUPFAM" id="SSF51445">
    <property type="entry name" value="(Trans)glycosidases"/>
    <property type="match status" value="1"/>
</dbReference>
<keyword evidence="3" id="KW-0326">Glycosidase</keyword>
<organism evidence="6 7">
    <name type="scientific">Nonomuraea mesophila</name>
    <dbReference type="NCBI Taxonomy" id="2530382"/>
    <lineage>
        <taxon>Bacteria</taxon>
        <taxon>Bacillati</taxon>
        <taxon>Actinomycetota</taxon>
        <taxon>Actinomycetes</taxon>
        <taxon>Streptosporangiales</taxon>
        <taxon>Streptosporangiaceae</taxon>
        <taxon>Nonomuraea</taxon>
    </lineage>
</organism>
<evidence type="ECO:0000259" key="5">
    <source>
        <dbReference type="Pfam" id="PF01229"/>
    </source>
</evidence>
<protein>
    <recommendedName>
        <fullName evidence="5">Glycosyl hydrolases family 39 N-terminal catalytic domain-containing protein</fullName>
    </recommendedName>
</protein>
<feature type="domain" description="Glycosyl hydrolases family 39 N-terminal catalytic" evidence="5">
    <location>
        <begin position="26"/>
        <end position="104"/>
    </location>
</feature>
<comment type="caution">
    <text evidence="6">The sequence shown here is derived from an EMBL/GenBank/DDBJ whole genome shotgun (WGS) entry which is preliminary data.</text>
</comment>
<evidence type="ECO:0000256" key="2">
    <source>
        <dbReference type="ARBA" id="ARBA00022801"/>
    </source>
</evidence>
<gene>
    <name evidence="6" type="ORF">E1295_11285</name>
</gene>
<dbReference type="InterPro" id="IPR049166">
    <property type="entry name" value="GH39_cat"/>
</dbReference>
<dbReference type="EMBL" id="SMLD01000021">
    <property type="protein sequence ID" value="TDE56324.1"/>
    <property type="molecule type" value="Genomic_DNA"/>
</dbReference>
<accession>A0A4R5FTT6</accession>
<evidence type="ECO:0000313" key="6">
    <source>
        <dbReference type="EMBL" id="TDE56324.1"/>
    </source>
</evidence>
<evidence type="ECO:0000256" key="1">
    <source>
        <dbReference type="ARBA" id="ARBA00008875"/>
    </source>
</evidence>
<dbReference type="AlphaFoldDB" id="A0A4R5FTT6"/>
<sequence length="262" mass="28864">MITIAETRPFRPIVNQPETRPDRSPHGVARRRIAFCQERDLPIDFVSTHTYPTDFAYGANGEAVHITWYADATFDDLTLLRELVRTSAYPDAEIHITEWSTSPTFHAFTMPAGLGDRLLLATPDGVVTRDSRTSAVSAVFVNYPEDMARKGVGSASSYPAARALAEVGPARRIRHVIGGLEPGATFLVEIVDWEHGNPAEAWHRLGAPLNLSRAESEHLSRVADALLRFTLTVPDDGVLELDVELAPWAVMSLRQSRPSAGR</sequence>
<evidence type="ECO:0000256" key="4">
    <source>
        <dbReference type="SAM" id="MobiDB-lite"/>
    </source>
</evidence>
<dbReference type="GO" id="GO:0016798">
    <property type="term" value="F:hydrolase activity, acting on glycosyl bonds"/>
    <property type="evidence" value="ECO:0007669"/>
    <property type="project" value="UniProtKB-KW"/>
</dbReference>
<evidence type="ECO:0000313" key="7">
    <source>
        <dbReference type="Proteomes" id="UP000295136"/>
    </source>
</evidence>
<reference evidence="6 7" key="1">
    <citation type="submission" date="2019-03" db="EMBL/GenBank/DDBJ databases">
        <title>Draft genome sequences of novel Actinobacteria.</title>
        <authorList>
            <person name="Sahin N."/>
            <person name="Ay H."/>
            <person name="Saygin H."/>
        </authorList>
    </citation>
    <scope>NUCLEOTIDE SEQUENCE [LARGE SCALE GENOMIC DNA]</scope>
    <source>
        <strain evidence="6 7">6K102</strain>
    </source>
</reference>
<dbReference type="SUPFAM" id="SSF51011">
    <property type="entry name" value="Glycosyl hydrolase domain"/>
    <property type="match status" value="1"/>
</dbReference>
<dbReference type="Gene3D" id="3.20.20.80">
    <property type="entry name" value="Glycosidases"/>
    <property type="match status" value="1"/>
</dbReference>
<dbReference type="Proteomes" id="UP000295136">
    <property type="component" value="Unassembled WGS sequence"/>
</dbReference>
<comment type="similarity">
    <text evidence="1">Belongs to the glycosyl hydrolase 39 family.</text>
</comment>
<feature type="region of interest" description="Disordered" evidence="4">
    <location>
        <begin position="1"/>
        <end position="28"/>
    </location>
</feature>
<dbReference type="InterPro" id="IPR017853">
    <property type="entry name" value="GH"/>
</dbReference>
<evidence type="ECO:0000256" key="3">
    <source>
        <dbReference type="ARBA" id="ARBA00023295"/>
    </source>
</evidence>
<dbReference type="Gene3D" id="2.60.40.1500">
    <property type="entry name" value="Glycosyl hydrolase domain, family 39"/>
    <property type="match status" value="1"/>
</dbReference>
<name>A0A4R5FTT6_9ACTN</name>
<keyword evidence="7" id="KW-1185">Reference proteome</keyword>
<proteinExistence type="inferred from homology"/>
<keyword evidence="2" id="KW-0378">Hydrolase</keyword>